<evidence type="ECO:0000313" key="11">
    <source>
        <dbReference type="Proteomes" id="UP001484239"/>
    </source>
</evidence>
<proteinExistence type="inferred from homology"/>
<keyword evidence="6" id="KW-0808">Transferase</keyword>
<evidence type="ECO:0000256" key="7">
    <source>
        <dbReference type="ARBA" id="ARBA00022898"/>
    </source>
</evidence>
<evidence type="ECO:0000256" key="1">
    <source>
        <dbReference type="ARBA" id="ARBA00001933"/>
    </source>
</evidence>
<dbReference type="EMBL" id="JBBHLI010000001">
    <property type="protein sequence ID" value="MEK9499995.1"/>
    <property type="molecule type" value="Genomic_DNA"/>
</dbReference>
<evidence type="ECO:0000256" key="4">
    <source>
        <dbReference type="ARBA" id="ARBA00013049"/>
    </source>
</evidence>
<dbReference type="InterPro" id="IPR015421">
    <property type="entry name" value="PyrdxlP-dep_Trfase_major"/>
</dbReference>
<dbReference type="InterPro" id="IPR015422">
    <property type="entry name" value="PyrdxlP-dep_Trfase_small"/>
</dbReference>
<comment type="caution">
    <text evidence="10">The sequence shown here is derived from an EMBL/GenBank/DDBJ whole genome shotgun (WGS) entry which is preliminary data.</text>
</comment>
<evidence type="ECO:0000256" key="2">
    <source>
        <dbReference type="ARBA" id="ARBA00008954"/>
    </source>
</evidence>
<reference evidence="10 11" key="1">
    <citation type="submission" date="2024-02" db="EMBL/GenBank/DDBJ databases">
        <title>A novel Gemmatimonadota bacterium.</title>
        <authorList>
            <person name="Du Z.-J."/>
            <person name="Ye Y.-Q."/>
        </authorList>
    </citation>
    <scope>NUCLEOTIDE SEQUENCE [LARGE SCALE GENOMIC DNA]</scope>
    <source>
        <strain evidence="10 11">DH-20</strain>
    </source>
</reference>
<dbReference type="Gene3D" id="3.90.1150.10">
    <property type="entry name" value="Aspartate Aminotransferase, domain 1"/>
    <property type="match status" value="1"/>
</dbReference>
<keyword evidence="8" id="KW-0809">Transit peptide</keyword>
<comment type="subunit">
    <text evidence="3">Homotetramer.</text>
</comment>
<evidence type="ECO:0000256" key="6">
    <source>
        <dbReference type="ARBA" id="ARBA00022679"/>
    </source>
</evidence>
<dbReference type="PROSITE" id="PS00600">
    <property type="entry name" value="AA_TRANSFER_CLASS_3"/>
    <property type="match status" value="1"/>
</dbReference>
<dbReference type="RefSeq" id="WP_405277806.1">
    <property type="nucleotide sequence ID" value="NZ_JBBHLI010000001.1"/>
</dbReference>
<dbReference type="EC" id="2.6.1.44" evidence="4"/>
<dbReference type="CDD" id="cd00610">
    <property type="entry name" value="OAT_like"/>
    <property type="match status" value="1"/>
</dbReference>
<dbReference type="InterPro" id="IPR005814">
    <property type="entry name" value="Aminotrans_3"/>
</dbReference>
<keyword evidence="5 10" id="KW-0032">Aminotransferase</keyword>
<dbReference type="Pfam" id="PF00202">
    <property type="entry name" value="Aminotran_3"/>
    <property type="match status" value="1"/>
</dbReference>
<accession>A0ABU9E5H9</accession>
<dbReference type="InterPro" id="IPR049704">
    <property type="entry name" value="Aminotrans_3_PPA_site"/>
</dbReference>
<dbReference type="PANTHER" id="PTHR45688">
    <property type="match status" value="1"/>
</dbReference>
<dbReference type="PANTHER" id="PTHR45688:SF3">
    <property type="entry name" value="ALANINE--GLYOXYLATE AMINOTRANSFERASE 2, MITOCHONDRIAL"/>
    <property type="match status" value="1"/>
</dbReference>
<evidence type="ECO:0000256" key="9">
    <source>
        <dbReference type="RuleBase" id="RU003560"/>
    </source>
</evidence>
<comment type="cofactor">
    <cofactor evidence="1">
        <name>pyridoxal 5'-phosphate</name>
        <dbReference type="ChEBI" id="CHEBI:597326"/>
    </cofactor>
</comment>
<dbReference type="InterPro" id="IPR015424">
    <property type="entry name" value="PyrdxlP-dep_Trfase"/>
</dbReference>
<dbReference type="Gene3D" id="3.40.640.10">
    <property type="entry name" value="Type I PLP-dependent aspartate aminotransferase-like (Major domain)"/>
    <property type="match status" value="1"/>
</dbReference>
<dbReference type="SUPFAM" id="SSF53383">
    <property type="entry name" value="PLP-dependent transferases"/>
    <property type="match status" value="1"/>
</dbReference>
<evidence type="ECO:0000313" key="10">
    <source>
        <dbReference type="EMBL" id="MEK9499995.1"/>
    </source>
</evidence>
<evidence type="ECO:0000256" key="8">
    <source>
        <dbReference type="ARBA" id="ARBA00022946"/>
    </source>
</evidence>
<evidence type="ECO:0000256" key="3">
    <source>
        <dbReference type="ARBA" id="ARBA00011881"/>
    </source>
</evidence>
<dbReference type="GO" id="GO:0008483">
    <property type="term" value="F:transaminase activity"/>
    <property type="evidence" value="ECO:0007669"/>
    <property type="project" value="UniProtKB-KW"/>
</dbReference>
<protein>
    <recommendedName>
        <fullName evidence="4">alanine--glyoxylate transaminase</fullName>
        <ecNumber evidence="4">2.6.1.44</ecNumber>
    </recommendedName>
</protein>
<evidence type="ECO:0000256" key="5">
    <source>
        <dbReference type="ARBA" id="ARBA00022576"/>
    </source>
</evidence>
<name>A0ABU9E5H9_9BACT</name>
<gene>
    <name evidence="10" type="ORF">WI372_03225</name>
</gene>
<keyword evidence="11" id="KW-1185">Reference proteome</keyword>
<sequence>MIVTSTPEASPGTAADIVDRQRTTLFPWVKPYYAEPVVLSEGEGVWVKDVEGQDYLDFFAGILTTSIGHCHPAVTERVTRQMQRLGHTSTLYVTEPQLEVAQQIIDLAPEGLTRAAFTNSGTEAVETAIMAARVHTGRTEVVALRHAYSGRSSLATSITAHASWRPLPSTSAGIVHARSPYRYRAPLGPDATDEQLTAFFIDDLVETIETTTSGRPAALIVESIQGVGGFIVPTEGYLAQAAEVIRHYGGLFIADEVQTGFGRTGTHWFGCQHDGVAPDIMVMAKGIANGFPVAATVAREEVAASWGSLSVSTYGGNPVSMAATAATLDVMVEEDVPTRSETRGHQLRQALEGLQQRFEWIGEVRGRGLMQAMEIVADRTSKTPDAARTRALMQAAREEHLLIGAGGLSGHVIRTGPSMLITESETAEAIARLTRACERADAL</sequence>
<comment type="similarity">
    <text evidence="2 9">Belongs to the class-III pyridoxal-phosphate-dependent aminotransferase family.</text>
</comment>
<dbReference type="PIRSF" id="PIRSF000521">
    <property type="entry name" value="Transaminase_4ab_Lys_Orn"/>
    <property type="match status" value="1"/>
</dbReference>
<keyword evidence="7 9" id="KW-0663">Pyridoxal phosphate</keyword>
<organism evidence="10 11">
    <name type="scientific">Gaopeijia maritima</name>
    <dbReference type="NCBI Taxonomy" id="3119007"/>
    <lineage>
        <taxon>Bacteria</taxon>
        <taxon>Pseudomonadati</taxon>
        <taxon>Gemmatimonadota</taxon>
        <taxon>Longimicrobiia</taxon>
        <taxon>Gaopeijiales</taxon>
        <taxon>Gaopeijiaceae</taxon>
        <taxon>Gaopeijia</taxon>
    </lineage>
</organism>
<dbReference type="Proteomes" id="UP001484239">
    <property type="component" value="Unassembled WGS sequence"/>
</dbReference>